<name>A0A1D6GY27_MAIZE</name>
<evidence type="ECO:0000313" key="2">
    <source>
        <dbReference type="EMBL" id="AQK67689.1"/>
    </source>
</evidence>
<dbReference type="AlphaFoldDB" id="A0A1D6GY27"/>
<evidence type="ECO:0000256" key="1">
    <source>
        <dbReference type="SAM" id="MobiDB-lite"/>
    </source>
</evidence>
<proteinExistence type="predicted"/>
<organism evidence="2">
    <name type="scientific">Zea mays</name>
    <name type="common">Maize</name>
    <dbReference type="NCBI Taxonomy" id="4577"/>
    <lineage>
        <taxon>Eukaryota</taxon>
        <taxon>Viridiplantae</taxon>
        <taxon>Streptophyta</taxon>
        <taxon>Embryophyta</taxon>
        <taxon>Tracheophyta</taxon>
        <taxon>Spermatophyta</taxon>
        <taxon>Magnoliopsida</taxon>
        <taxon>Liliopsida</taxon>
        <taxon>Poales</taxon>
        <taxon>Poaceae</taxon>
        <taxon>PACMAD clade</taxon>
        <taxon>Panicoideae</taxon>
        <taxon>Andropogonodae</taxon>
        <taxon>Andropogoneae</taxon>
        <taxon>Tripsacinae</taxon>
        <taxon>Zea</taxon>
    </lineage>
</organism>
<reference evidence="2" key="1">
    <citation type="submission" date="2015-12" db="EMBL/GenBank/DDBJ databases">
        <title>Update maize B73 reference genome by single molecule sequencing technologies.</title>
        <authorList>
            <consortium name="Maize Genome Sequencing Project"/>
            <person name="Ware D."/>
        </authorList>
    </citation>
    <scope>NUCLEOTIDE SEQUENCE</scope>
    <source>
        <tissue evidence="2">Seedling</tissue>
    </source>
</reference>
<protein>
    <submittedName>
        <fullName evidence="2">BAG family molecular chaperone regulator 7</fullName>
    </submittedName>
</protein>
<gene>
    <name evidence="2" type="ORF">ZEAMMB73_Zm00001d014946</name>
</gene>
<feature type="compositionally biased region" description="Basic residues" evidence="1">
    <location>
        <begin position="8"/>
        <end position="32"/>
    </location>
</feature>
<sequence length="81" mass="9126">MTMPTTTGRRRNPLASRRKSRGKTSSSRRSRAMWRSSRSRTTLPDASPSERSDEIFIVWPGFAQMLCTEQKVSSSVTSVGF</sequence>
<dbReference type="EMBL" id="CM000781">
    <property type="protein sequence ID" value="AQK67689.1"/>
    <property type="molecule type" value="Genomic_DNA"/>
</dbReference>
<feature type="region of interest" description="Disordered" evidence="1">
    <location>
        <begin position="1"/>
        <end position="50"/>
    </location>
</feature>
<accession>A0A1D6GY27</accession>